<proteinExistence type="predicted"/>
<dbReference type="EMBL" id="JBJQOH010000004">
    <property type="protein sequence ID" value="KAL3690443.1"/>
    <property type="molecule type" value="Genomic_DNA"/>
</dbReference>
<protein>
    <submittedName>
        <fullName evidence="2">Uncharacterized protein</fullName>
    </submittedName>
</protein>
<comment type="caution">
    <text evidence="2">The sequence shown here is derived from an EMBL/GenBank/DDBJ whole genome shotgun (WGS) entry which is preliminary data.</text>
</comment>
<reference evidence="2 3" key="1">
    <citation type="submission" date="2024-09" db="EMBL/GenBank/DDBJ databases">
        <title>Chromosome-scale assembly of Riccia sorocarpa.</title>
        <authorList>
            <person name="Paukszto L."/>
        </authorList>
    </citation>
    <scope>NUCLEOTIDE SEQUENCE [LARGE SCALE GENOMIC DNA]</scope>
    <source>
        <strain evidence="2">LP-2024</strain>
        <tissue evidence="2">Aerial parts of the thallus</tissue>
    </source>
</reference>
<evidence type="ECO:0000313" key="3">
    <source>
        <dbReference type="Proteomes" id="UP001633002"/>
    </source>
</evidence>
<name>A0ABD3HGD2_9MARC</name>
<feature type="compositionally biased region" description="Basic and acidic residues" evidence="1">
    <location>
        <begin position="77"/>
        <end position="93"/>
    </location>
</feature>
<feature type="compositionally biased region" description="Polar residues" evidence="1">
    <location>
        <begin position="24"/>
        <end position="33"/>
    </location>
</feature>
<dbReference type="AlphaFoldDB" id="A0ABD3HGD2"/>
<feature type="region of interest" description="Disordered" evidence="1">
    <location>
        <begin position="1"/>
        <end position="40"/>
    </location>
</feature>
<sequence>MSDEEPADDKSKTKVSLKRPTPVQPSFSCTVSEFTPPGEDSEVVTCRIETSTHFSVHSRPAGDDRALKHRRLPSWIKKAEKEKPEKEQVEKESFGTSSDYSSPVNPYRLVDDNILPILRPSAGIGRGHMYVTRSLFRDSVPDMSDSSQSITVNPPAEIKTVSQYKLVGVFIDVLSPEDLVGCIPCDSEYLCLELLSEFGDDIMNLAKVKARLFTAVR</sequence>
<dbReference type="Proteomes" id="UP001633002">
    <property type="component" value="Unassembled WGS sequence"/>
</dbReference>
<keyword evidence="3" id="KW-1185">Reference proteome</keyword>
<evidence type="ECO:0000256" key="1">
    <source>
        <dbReference type="SAM" id="MobiDB-lite"/>
    </source>
</evidence>
<evidence type="ECO:0000313" key="2">
    <source>
        <dbReference type="EMBL" id="KAL3690443.1"/>
    </source>
</evidence>
<organism evidence="2 3">
    <name type="scientific">Riccia sorocarpa</name>
    <dbReference type="NCBI Taxonomy" id="122646"/>
    <lineage>
        <taxon>Eukaryota</taxon>
        <taxon>Viridiplantae</taxon>
        <taxon>Streptophyta</taxon>
        <taxon>Embryophyta</taxon>
        <taxon>Marchantiophyta</taxon>
        <taxon>Marchantiopsida</taxon>
        <taxon>Marchantiidae</taxon>
        <taxon>Marchantiales</taxon>
        <taxon>Ricciaceae</taxon>
        <taxon>Riccia</taxon>
    </lineage>
</organism>
<accession>A0ABD3HGD2</accession>
<gene>
    <name evidence="2" type="ORF">R1sor_016752</name>
</gene>
<feature type="region of interest" description="Disordered" evidence="1">
    <location>
        <begin position="75"/>
        <end position="101"/>
    </location>
</feature>